<protein>
    <submittedName>
        <fullName evidence="1">Uncharacterized protein</fullName>
    </submittedName>
</protein>
<gene>
    <name evidence="1" type="ORF">FPOA_07066</name>
</gene>
<comment type="caution">
    <text evidence="1">The sequence shown here is derived from an EMBL/GenBank/DDBJ whole genome shotgun (WGS) entry which is preliminary data.</text>
</comment>
<organism evidence="1 2">
    <name type="scientific">Fusarium poae</name>
    <dbReference type="NCBI Taxonomy" id="36050"/>
    <lineage>
        <taxon>Eukaryota</taxon>
        <taxon>Fungi</taxon>
        <taxon>Dikarya</taxon>
        <taxon>Ascomycota</taxon>
        <taxon>Pezizomycotina</taxon>
        <taxon>Sordariomycetes</taxon>
        <taxon>Hypocreomycetidae</taxon>
        <taxon>Hypocreales</taxon>
        <taxon>Nectriaceae</taxon>
        <taxon>Fusarium</taxon>
    </lineage>
</organism>
<accession>A0A1B8AK86</accession>
<dbReference type="AlphaFoldDB" id="A0A1B8AK86"/>
<name>A0A1B8AK86_FUSPO</name>
<evidence type="ECO:0000313" key="1">
    <source>
        <dbReference type="EMBL" id="OBS20726.1"/>
    </source>
</evidence>
<dbReference type="EMBL" id="LYXU01000003">
    <property type="protein sequence ID" value="OBS20726.1"/>
    <property type="molecule type" value="Genomic_DNA"/>
</dbReference>
<evidence type="ECO:0000313" key="2">
    <source>
        <dbReference type="Proteomes" id="UP000091967"/>
    </source>
</evidence>
<sequence length="102" mass="10979">MASCLKCSEARTANVSAENTMSAMNRGEAYVGSGATSIGNGDQHNGNRTENNYYSVNFAPTFTLILNVHLDSLILYALGQLGPPQLMGWKREIVDKGIVTVL</sequence>
<proteinExistence type="predicted"/>
<reference evidence="1 2" key="1">
    <citation type="submission" date="2016-06" db="EMBL/GenBank/DDBJ databases">
        <title>Living apart together: crosstalk between the core and supernumerary genomes in a fungal plant pathogen.</title>
        <authorList>
            <person name="Vanheule A."/>
            <person name="Audenaert K."/>
            <person name="Warris S."/>
            <person name="Van De Geest H."/>
            <person name="Schijlen E."/>
            <person name="Hofte M."/>
            <person name="De Saeger S."/>
            <person name="Haesaert G."/>
            <person name="Waalwijk C."/>
            <person name="Van Der Lee T."/>
        </authorList>
    </citation>
    <scope>NUCLEOTIDE SEQUENCE [LARGE SCALE GENOMIC DNA]</scope>
    <source>
        <strain evidence="1 2">2516</strain>
    </source>
</reference>
<keyword evidence="2" id="KW-1185">Reference proteome</keyword>
<dbReference type="Proteomes" id="UP000091967">
    <property type="component" value="Unassembled WGS sequence"/>
</dbReference>